<dbReference type="Pfam" id="PF03683">
    <property type="entry name" value="UPF0175"/>
    <property type="match status" value="1"/>
</dbReference>
<dbReference type="InterPro" id="IPR005368">
    <property type="entry name" value="UPF0175"/>
</dbReference>
<name>A0A3B0YQ84_9ZZZZ</name>
<dbReference type="EMBL" id="UOFI01000202">
    <property type="protein sequence ID" value="VAW70626.1"/>
    <property type="molecule type" value="Genomic_DNA"/>
</dbReference>
<organism evidence="1">
    <name type="scientific">hydrothermal vent metagenome</name>
    <dbReference type="NCBI Taxonomy" id="652676"/>
    <lineage>
        <taxon>unclassified sequences</taxon>
        <taxon>metagenomes</taxon>
        <taxon>ecological metagenomes</taxon>
    </lineage>
</organism>
<sequence>MKLELTDEVMSRVGLSEQQIKEIIAVSLYQMEKINGVQGGKLIGTSEIEFHEVAGNLGQTFSYDENDLLDDVETLKKT</sequence>
<proteinExistence type="predicted"/>
<protein>
    <submittedName>
        <fullName evidence="1">Uncharacterized protein</fullName>
    </submittedName>
</protein>
<accession>A0A3B0YQ84</accession>
<gene>
    <name evidence="1" type="ORF">MNBD_GAMMA09-884</name>
</gene>
<dbReference type="AlphaFoldDB" id="A0A3B0YQ84"/>
<evidence type="ECO:0000313" key="1">
    <source>
        <dbReference type="EMBL" id="VAW70626.1"/>
    </source>
</evidence>
<reference evidence="1" key="1">
    <citation type="submission" date="2018-06" db="EMBL/GenBank/DDBJ databases">
        <authorList>
            <person name="Zhirakovskaya E."/>
        </authorList>
    </citation>
    <scope>NUCLEOTIDE SEQUENCE</scope>
</reference>